<dbReference type="AlphaFoldDB" id="A0A5R9J371"/>
<proteinExistence type="predicted"/>
<accession>A0A5R9J371</accession>
<keyword evidence="3" id="KW-1185">Reference proteome</keyword>
<dbReference type="GO" id="GO:0016491">
    <property type="term" value="F:oxidoreductase activity"/>
    <property type="evidence" value="ECO:0007669"/>
    <property type="project" value="InterPro"/>
</dbReference>
<dbReference type="NCBIfam" id="TIGR03467">
    <property type="entry name" value="HpnE"/>
    <property type="match status" value="1"/>
</dbReference>
<name>A0A5R9J371_9PROT</name>
<dbReference type="EMBL" id="VCDI01000004">
    <property type="protein sequence ID" value="TLU72080.1"/>
    <property type="molecule type" value="Genomic_DNA"/>
</dbReference>
<dbReference type="SUPFAM" id="SSF51905">
    <property type="entry name" value="FAD/NAD(P)-binding domain"/>
    <property type="match status" value="1"/>
</dbReference>
<dbReference type="PANTHER" id="PTHR42923">
    <property type="entry name" value="PROTOPORPHYRINOGEN OXIDASE"/>
    <property type="match status" value="1"/>
</dbReference>
<dbReference type="Proteomes" id="UP000305654">
    <property type="component" value="Unassembled WGS sequence"/>
</dbReference>
<evidence type="ECO:0000313" key="3">
    <source>
        <dbReference type="Proteomes" id="UP000305654"/>
    </source>
</evidence>
<dbReference type="InterPro" id="IPR002937">
    <property type="entry name" value="Amino_oxidase"/>
</dbReference>
<evidence type="ECO:0000259" key="1">
    <source>
        <dbReference type="Pfam" id="PF01593"/>
    </source>
</evidence>
<dbReference type="RefSeq" id="WP_138326486.1">
    <property type="nucleotide sequence ID" value="NZ_VCDI01000004.1"/>
</dbReference>
<dbReference type="InterPro" id="IPR017830">
    <property type="entry name" value="SQase_HpnE"/>
</dbReference>
<dbReference type="Pfam" id="PF01593">
    <property type="entry name" value="Amino_oxidase"/>
    <property type="match status" value="2"/>
</dbReference>
<comment type="caution">
    <text evidence="2">The sequence shown here is derived from an EMBL/GenBank/DDBJ whole genome shotgun (WGS) entry which is preliminary data.</text>
</comment>
<feature type="domain" description="Amine oxidase" evidence="1">
    <location>
        <begin position="12"/>
        <end position="289"/>
    </location>
</feature>
<dbReference type="InterPro" id="IPR036188">
    <property type="entry name" value="FAD/NAD-bd_sf"/>
</dbReference>
<organism evidence="2 3">
    <name type="scientific">Lichenicoccus roseus</name>
    <dbReference type="NCBI Taxonomy" id="2683649"/>
    <lineage>
        <taxon>Bacteria</taxon>
        <taxon>Pseudomonadati</taxon>
        <taxon>Pseudomonadota</taxon>
        <taxon>Alphaproteobacteria</taxon>
        <taxon>Acetobacterales</taxon>
        <taxon>Acetobacteraceae</taxon>
        <taxon>Lichenicoccus</taxon>
    </lineage>
</organism>
<feature type="domain" description="Amine oxidase" evidence="1">
    <location>
        <begin position="329"/>
        <end position="436"/>
    </location>
</feature>
<dbReference type="PANTHER" id="PTHR42923:SF46">
    <property type="entry name" value="AMINE OXIDASE"/>
    <property type="match status" value="1"/>
</dbReference>
<evidence type="ECO:0000313" key="2">
    <source>
        <dbReference type="EMBL" id="TLU72080.1"/>
    </source>
</evidence>
<protein>
    <submittedName>
        <fullName evidence="2">FAD-binding protein</fullName>
    </submittedName>
</protein>
<gene>
    <name evidence="2" type="ORF">FE263_13225</name>
</gene>
<reference evidence="2 3" key="1">
    <citation type="submission" date="2019-05" db="EMBL/GenBank/DDBJ databases">
        <authorList>
            <person name="Pankratov T."/>
            <person name="Grouzdev D."/>
        </authorList>
    </citation>
    <scope>NUCLEOTIDE SEQUENCE [LARGE SCALE GENOMIC DNA]</scope>
    <source>
        <strain evidence="2 3">KEBCLARHB70R</strain>
    </source>
</reference>
<dbReference type="InterPro" id="IPR050464">
    <property type="entry name" value="Zeta_carotene_desat/Oxidored"/>
</dbReference>
<sequence>MSGCVHVVGGGLAGLSAALEALATGRRVVLYEAGPACGGRARSYEDRQLGCRIDNGNHLLLSANHATFDYLDRIGARDTLAGPGVPMFPFSDIRSDLHWTLRLSRGRIPWWVLDRARRVPGMRLRELLGLVRMLRAGEGTTVSDCLLPGMLADRLMVPLSIAVLNTQPEAGSAMLMAAMMRESLTLGGEACVPWFPRLGLSESLVDPALAHLAAGGALVRTGSRVSGLVTDGRGRVSELVLPEGPGRLGEDDQVVLAVTAPVAAELLAGPLPGQAVPDQFESILNLHYRIALQDRIGGDLGRAGFAGIVGGIAEWVFVKADVVSVTISAANHLAGRDSVSVAAQVWDEIVRVLRPALRPSIQAKTQRGSAPVVLPSAPPPNRVLREKRATFAATTAQQRLRPGSRTDLRNLVLAGDWTDTGLPATIEGAIRSGKSAIRALAGS</sequence>
<dbReference type="OrthoDB" id="7849608at2"/>
<dbReference type="Gene3D" id="3.50.50.60">
    <property type="entry name" value="FAD/NAD(P)-binding domain"/>
    <property type="match status" value="1"/>
</dbReference>